<dbReference type="AlphaFoldDB" id="A0A8C4PXF4"/>
<reference evidence="10" key="1">
    <citation type="submission" date="2025-08" db="UniProtKB">
        <authorList>
            <consortium name="Ensembl"/>
        </authorList>
    </citation>
    <scope>IDENTIFICATION</scope>
</reference>
<dbReference type="SMART" id="SM00449">
    <property type="entry name" value="SPRY"/>
    <property type="match status" value="1"/>
</dbReference>
<organism evidence="10 11">
    <name type="scientific">Eptatretus burgeri</name>
    <name type="common">Inshore hagfish</name>
    <dbReference type="NCBI Taxonomy" id="7764"/>
    <lineage>
        <taxon>Eukaryota</taxon>
        <taxon>Metazoa</taxon>
        <taxon>Chordata</taxon>
        <taxon>Craniata</taxon>
        <taxon>Vertebrata</taxon>
        <taxon>Cyclostomata</taxon>
        <taxon>Myxini</taxon>
        <taxon>Myxiniformes</taxon>
        <taxon>Myxinidae</taxon>
        <taxon>Eptatretinae</taxon>
        <taxon>Eptatretus</taxon>
    </lineage>
</organism>
<dbReference type="GO" id="GO:0045087">
    <property type="term" value="P:innate immune response"/>
    <property type="evidence" value="ECO:0007669"/>
    <property type="project" value="UniProtKB-KW"/>
</dbReference>
<dbReference type="InterPro" id="IPR001841">
    <property type="entry name" value="Znf_RING"/>
</dbReference>
<dbReference type="SUPFAM" id="SSF57845">
    <property type="entry name" value="B-box zinc-binding domain"/>
    <property type="match status" value="1"/>
</dbReference>
<evidence type="ECO:0000256" key="6">
    <source>
        <dbReference type="PROSITE-ProRule" id="PRU00024"/>
    </source>
</evidence>
<protein>
    <submittedName>
        <fullName evidence="10">Uncharacterized protein</fullName>
    </submittedName>
</protein>
<dbReference type="InterPro" id="IPR027370">
    <property type="entry name" value="Znf-RING_euk"/>
</dbReference>
<keyword evidence="4" id="KW-0862">Zinc</keyword>
<evidence type="ECO:0000259" key="7">
    <source>
        <dbReference type="PROSITE" id="PS50089"/>
    </source>
</evidence>
<dbReference type="InterPro" id="IPR000315">
    <property type="entry name" value="Znf_B-box"/>
</dbReference>
<dbReference type="InterPro" id="IPR003877">
    <property type="entry name" value="SPRY_dom"/>
</dbReference>
<evidence type="ECO:0000259" key="8">
    <source>
        <dbReference type="PROSITE" id="PS50119"/>
    </source>
</evidence>
<dbReference type="Ensembl" id="ENSEBUT00000003098.1">
    <property type="protein sequence ID" value="ENSEBUP00000002738.1"/>
    <property type="gene ID" value="ENSEBUG00000002049.1"/>
</dbReference>
<evidence type="ECO:0000259" key="9">
    <source>
        <dbReference type="PROSITE" id="PS50188"/>
    </source>
</evidence>
<dbReference type="Pfam" id="PF13445">
    <property type="entry name" value="zf-RING_UBOX"/>
    <property type="match status" value="1"/>
</dbReference>
<keyword evidence="2" id="KW-0479">Metal-binding</keyword>
<dbReference type="InterPro" id="IPR001870">
    <property type="entry name" value="B30.2/SPRY"/>
</dbReference>
<evidence type="ECO:0000256" key="4">
    <source>
        <dbReference type="ARBA" id="ARBA00022833"/>
    </source>
</evidence>
<dbReference type="CDD" id="cd19769">
    <property type="entry name" value="Bbox2_TRIM16-like"/>
    <property type="match status" value="1"/>
</dbReference>
<keyword evidence="11" id="KW-1185">Reference proteome</keyword>
<dbReference type="PROSITE" id="PS50089">
    <property type="entry name" value="ZF_RING_2"/>
    <property type="match status" value="1"/>
</dbReference>
<name>A0A8C4PXF4_EPTBU</name>
<dbReference type="PANTHER" id="PTHR25465">
    <property type="entry name" value="B-BOX DOMAIN CONTAINING"/>
    <property type="match status" value="1"/>
</dbReference>
<sequence>MSHDLYTCSVCMELFREPVTLSCGHSFCHECSRRRIDAFICPNCREVYPQKPKLKKSVILATLVEEVNLAKEIKGLSCTKHGKVLKLYCKFDKSLMCMKCMAGDNQEHDVVPVEVAHAQLKVTCLLKHYRSANTTIDKTSASHRCFMAVARSLTIPRAQELATAWSPLDELVPSPRKKYPFRFCCGTELTLLLCPHRCNCSSFSLLLSCCCLYLSYIESSFFNTALKYSFGLVPCDCMTVCVGAQWDFLFKYCLFKLRSTYPARCVSCQVVQSTVIRRIKPRPHQQISSDATQLDGLVIEKSIGLDNPSCKISFHHVTSVTRVQHSYPEPPHQFDFYPQVLSCESFSFGRHYWEVDVSSSCSCRIGVALNSIERKGAGKECLLGSNPLSWCLEKRNNKYSAWHNDEETPLSLPGNPERFGFFLDCEVGELTCFGDSRVLYVFSGNFKNSVKPALLISFACWHSFFRPWKDDRPS</sequence>
<evidence type="ECO:0000313" key="11">
    <source>
        <dbReference type="Proteomes" id="UP000694388"/>
    </source>
</evidence>
<feature type="domain" description="B box-type" evidence="8">
    <location>
        <begin position="73"/>
        <end position="113"/>
    </location>
</feature>
<dbReference type="Gene3D" id="3.30.160.60">
    <property type="entry name" value="Classic Zinc Finger"/>
    <property type="match status" value="1"/>
</dbReference>
<dbReference type="SUPFAM" id="SSF57850">
    <property type="entry name" value="RING/U-box"/>
    <property type="match status" value="1"/>
</dbReference>
<dbReference type="InterPro" id="IPR051051">
    <property type="entry name" value="E3_ubiq-ligase_TRIM/RNF"/>
</dbReference>
<keyword evidence="3 6" id="KW-0863">Zinc-finger</keyword>
<dbReference type="GeneTree" id="ENSGT00940000162951"/>
<evidence type="ECO:0000313" key="10">
    <source>
        <dbReference type="Ensembl" id="ENSEBUP00000002738.1"/>
    </source>
</evidence>
<keyword evidence="1" id="KW-0399">Innate immunity</keyword>
<feature type="domain" description="B30.2/SPRY" evidence="9">
    <location>
        <begin position="271"/>
        <end position="472"/>
    </location>
</feature>
<dbReference type="InterPro" id="IPR043136">
    <property type="entry name" value="B30.2/SPRY_sf"/>
</dbReference>
<dbReference type="SUPFAM" id="SSF49899">
    <property type="entry name" value="Concanavalin A-like lectins/glucanases"/>
    <property type="match status" value="1"/>
</dbReference>
<reference evidence="10" key="2">
    <citation type="submission" date="2025-09" db="UniProtKB">
        <authorList>
            <consortium name="Ensembl"/>
        </authorList>
    </citation>
    <scope>IDENTIFICATION</scope>
</reference>
<dbReference type="SMART" id="SM00184">
    <property type="entry name" value="RING"/>
    <property type="match status" value="1"/>
</dbReference>
<dbReference type="PROSITE" id="PS50119">
    <property type="entry name" value="ZF_BBOX"/>
    <property type="match status" value="1"/>
</dbReference>
<feature type="domain" description="RING-type" evidence="7">
    <location>
        <begin position="8"/>
        <end position="45"/>
    </location>
</feature>
<dbReference type="PANTHER" id="PTHR25465:SF14">
    <property type="entry name" value="E3 UBIQUITIN-PROTEIN LIGASE TRIM65"/>
    <property type="match status" value="1"/>
</dbReference>
<dbReference type="Pfam" id="PF00643">
    <property type="entry name" value="zf-B_box"/>
    <property type="match status" value="1"/>
</dbReference>
<evidence type="ECO:0000256" key="3">
    <source>
        <dbReference type="ARBA" id="ARBA00022771"/>
    </source>
</evidence>
<evidence type="ECO:0000256" key="5">
    <source>
        <dbReference type="ARBA" id="ARBA00022859"/>
    </source>
</evidence>
<evidence type="ECO:0000256" key="2">
    <source>
        <dbReference type="ARBA" id="ARBA00022723"/>
    </source>
</evidence>
<dbReference type="PROSITE" id="PS50188">
    <property type="entry name" value="B302_SPRY"/>
    <property type="match status" value="1"/>
</dbReference>
<evidence type="ECO:0000256" key="1">
    <source>
        <dbReference type="ARBA" id="ARBA00022588"/>
    </source>
</evidence>
<dbReference type="GO" id="GO:0008270">
    <property type="term" value="F:zinc ion binding"/>
    <property type="evidence" value="ECO:0007669"/>
    <property type="project" value="UniProtKB-KW"/>
</dbReference>
<accession>A0A8C4PXF4</accession>
<dbReference type="InterPro" id="IPR013320">
    <property type="entry name" value="ConA-like_dom_sf"/>
</dbReference>
<dbReference type="InterPro" id="IPR013083">
    <property type="entry name" value="Znf_RING/FYVE/PHD"/>
</dbReference>
<proteinExistence type="predicted"/>
<dbReference type="Proteomes" id="UP000694388">
    <property type="component" value="Unplaced"/>
</dbReference>
<dbReference type="Gene3D" id="3.30.40.10">
    <property type="entry name" value="Zinc/RING finger domain, C3HC4 (zinc finger)"/>
    <property type="match status" value="1"/>
</dbReference>
<dbReference type="Pfam" id="PF00622">
    <property type="entry name" value="SPRY"/>
    <property type="match status" value="1"/>
</dbReference>
<dbReference type="Gene3D" id="2.60.120.920">
    <property type="match status" value="1"/>
</dbReference>
<keyword evidence="5" id="KW-0391">Immunity</keyword>